<comment type="subcellular location">
    <subcellularLocation>
        <location evidence="2 15">Cytoplasm</location>
    </subcellularLocation>
</comment>
<dbReference type="HAMAP" id="MF_00104">
    <property type="entry name" value="RNase_III"/>
    <property type="match status" value="1"/>
</dbReference>
<dbReference type="InterPro" id="IPR036389">
    <property type="entry name" value="RNase_III_sf"/>
</dbReference>
<dbReference type="InterPro" id="IPR011907">
    <property type="entry name" value="RNase_III"/>
</dbReference>
<evidence type="ECO:0000256" key="4">
    <source>
        <dbReference type="ARBA" id="ARBA00011738"/>
    </source>
</evidence>
<evidence type="ECO:0000256" key="2">
    <source>
        <dbReference type="ARBA" id="ARBA00004496"/>
    </source>
</evidence>
<evidence type="ECO:0000313" key="19">
    <source>
        <dbReference type="Proteomes" id="UP000316388"/>
    </source>
</evidence>
<dbReference type="GO" id="GO:0004525">
    <property type="term" value="F:ribonuclease III activity"/>
    <property type="evidence" value="ECO:0007669"/>
    <property type="project" value="UniProtKB-UniRule"/>
</dbReference>
<evidence type="ECO:0000256" key="5">
    <source>
        <dbReference type="ARBA" id="ARBA00022490"/>
    </source>
</evidence>
<dbReference type="NCBIfam" id="TIGR02191">
    <property type="entry name" value="RNaseIII"/>
    <property type="match status" value="1"/>
</dbReference>
<feature type="binding site" evidence="15">
    <location>
        <position position="44"/>
    </location>
    <ligand>
        <name>Mg(2+)</name>
        <dbReference type="ChEBI" id="CHEBI:18420"/>
    </ligand>
</feature>
<dbReference type="SUPFAM" id="SSF54768">
    <property type="entry name" value="dsRNA-binding domain-like"/>
    <property type="match status" value="1"/>
</dbReference>
<dbReference type="GO" id="GO:0019843">
    <property type="term" value="F:rRNA binding"/>
    <property type="evidence" value="ECO:0007669"/>
    <property type="project" value="UniProtKB-KW"/>
</dbReference>
<accession>A0A554XMD4</accession>
<keyword evidence="13 15" id="KW-0460">Magnesium</keyword>
<dbReference type="GO" id="GO:0006364">
    <property type="term" value="P:rRNA processing"/>
    <property type="evidence" value="ECO:0007669"/>
    <property type="project" value="UniProtKB-UniRule"/>
</dbReference>
<dbReference type="EMBL" id="VJOO01000011">
    <property type="protein sequence ID" value="TSE36988.1"/>
    <property type="molecule type" value="Genomic_DNA"/>
</dbReference>
<protein>
    <recommendedName>
        <fullName evidence="15">Ribonuclease 3</fullName>
        <ecNumber evidence="15">3.1.26.3</ecNumber>
    </recommendedName>
    <alternativeName>
        <fullName evidence="15">Ribonuclease III</fullName>
        <shortName evidence="15">RNase III</shortName>
    </alternativeName>
</protein>
<keyword evidence="9 15" id="KW-0540">Nuclease</keyword>
<keyword evidence="8 15" id="KW-0819">tRNA processing</keyword>
<dbReference type="Gene3D" id="3.30.160.20">
    <property type="match status" value="1"/>
</dbReference>
<keyword evidence="15" id="KW-0699">rRNA-binding</keyword>
<evidence type="ECO:0000256" key="12">
    <source>
        <dbReference type="ARBA" id="ARBA00022801"/>
    </source>
</evidence>
<dbReference type="SUPFAM" id="SSF69065">
    <property type="entry name" value="RNase III domain-like"/>
    <property type="match status" value="1"/>
</dbReference>
<feature type="active site" evidence="15">
    <location>
        <position position="48"/>
    </location>
</feature>
<dbReference type="GO" id="GO:0010468">
    <property type="term" value="P:regulation of gene expression"/>
    <property type="evidence" value="ECO:0007669"/>
    <property type="project" value="TreeGrafter"/>
</dbReference>
<evidence type="ECO:0000256" key="11">
    <source>
        <dbReference type="ARBA" id="ARBA00022759"/>
    </source>
</evidence>
<dbReference type="PANTHER" id="PTHR11207">
    <property type="entry name" value="RIBONUCLEASE III"/>
    <property type="match status" value="1"/>
</dbReference>
<keyword evidence="12 15" id="KW-0378">Hydrolase</keyword>
<dbReference type="GO" id="GO:0006397">
    <property type="term" value="P:mRNA processing"/>
    <property type="evidence" value="ECO:0007669"/>
    <property type="project" value="UniProtKB-UniRule"/>
</dbReference>
<dbReference type="GO" id="GO:0042802">
    <property type="term" value="F:identical protein binding"/>
    <property type="evidence" value="ECO:0007669"/>
    <property type="project" value="UniProtKB-ARBA"/>
</dbReference>
<dbReference type="GO" id="GO:0008033">
    <property type="term" value="P:tRNA processing"/>
    <property type="evidence" value="ECO:0007669"/>
    <property type="project" value="UniProtKB-KW"/>
</dbReference>
<evidence type="ECO:0000256" key="10">
    <source>
        <dbReference type="ARBA" id="ARBA00022723"/>
    </source>
</evidence>
<organism evidence="18 19">
    <name type="scientific">Tepidimonas fonticaldi</name>
    <dbReference type="NCBI Taxonomy" id="1101373"/>
    <lineage>
        <taxon>Bacteria</taxon>
        <taxon>Pseudomonadati</taxon>
        <taxon>Pseudomonadota</taxon>
        <taxon>Betaproteobacteria</taxon>
        <taxon>Burkholderiales</taxon>
        <taxon>Tepidimonas</taxon>
    </lineage>
</organism>
<reference evidence="18 19" key="1">
    <citation type="submission" date="2019-07" db="EMBL/GenBank/DDBJ databases">
        <title>Tepidimonas fonticaldi AT-A2 draft genome.</title>
        <authorList>
            <person name="Da Costa M.S."/>
            <person name="Froufe H.J.C."/>
            <person name="Egas C."/>
            <person name="Albuquerque L."/>
        </authorList>
    </citation>
    <scope>NUCLEOTIDE SEQUENCE [LARGE SCALE GENOMIC DNA]</scope>
    <source>
        <strain evidence="18 19">AT-A2</strain>
    </source>
</reference>
<dbReference type="PROSITE" id="PS50142">
    <property type="entry name" value="RNASE_3_2"/>
    <property type="match status" value="1"/>
</dbReference>
<dbReference type="GO" id="GO:0046872">
    <property type="term" value="F:metal ion binding"/>
    <property type="evidence" value="ECO:0007669"/>
    <property type="project" value="UniProtKB-KW"/>
</dbReference>
<dbReference type="Proteomes" id="UP000316388">
    <property type="component" value="Unassembled WGS sequence"/>
</dbReference>
<dbReference type="Pfam" id="PF14622">
    <property type="entry name" value="Ribonucleas_3_3"/>
    <property type="match status" value="1"/>
</dbReference>
<dbReference type="GO" id="GO:0005737">
    <property type="term" value="C:cytoplasm"/>
    <property type="evidence" value="ECO:0007669"/>
    <property type="project" value="UniProtKB-SubCell"/>
</dbReference>
<evidence type="ECO:0000256" key="14">
    <source>
        <dbReference type="ARBA" id="ARBA00022884"/>
    </source>
</evidence>
<comment type="similarity">
    <text evidence="3">Belongs to the ribonuclease III family.</text>
</comment>
<dbReference type="PROSITE" id="PS00517">
    <property type="entry name" value="RNASE_3_1"/>
    <property type="match status" value="1"/>
</dbReference>
<evidence type="ECO:0000256" key="6">
    <source>
        <dbReference type="ARBA" id="ARBA00022552"/>
    </source>
</evidence>
<evidence type="ECO:0000256" key="13">
    <source>
        <dbReference type="ARBA" id="ARBA00022842"/>
    </source>
</evidence>
<dbReference type="PROSITE" id="PS50137">
    <property type="entry name" value="DS_RBD"/>
    <property type="match status" value="1"/>
</dbReference>
<dbReference type="Gene3D" id="1.10.1520.10">
    <property type="entry name" value="Ribonuclease III domain"/>
    <property type="match status" value="1"/>
</dbReference>
<evidence type="ECO:0000313" key="18">
    <source>
        <dbReference type="EMBL" id="TSE36988.1"/>
    </source>
</evidence>
<evidence type="ECO:0000256" key="7">
    <source>
        <dbReference type="ARBA" id="ARBA00022664"/>
    </source>
</evidence>
<dbReference type="CDD" id="cd00593">
    <property type="entry name" value="RIBOc"/>
    <property type="match status" value="1"/>
</dbReference>
<dbReference type="GO" id="GO:0003725">
    <property type="term" value="F:double-stranded RNA binding"/>
    <property type="evidence" value="ECO:0007669"/>
    <property type="project" value="TreeGrafter"/>
</dbReference>
<feature type="domain" description="DRBM" evidence="16">
    <location>
        <begin position="155"/>
        <end position="224"/>
    </location>
</feature>
<name>A0A554XMD4_9BURK</name>
<evidence type="ECO:0000256" key="1">
    <source>
        <dbReference type="ARBA" id="ARBA00000109"/>
    </source>
</evidence>
<dbReference type="SMART" id="SM00535">
    <property type="entry name" value="RIBOc"/>
    <property type="match status" value="1"/>
</dbReference>
<feature type="binding site" evidence="15">
    <location>
        <position position="120"/>
    </location>
    <ligand>
        <name>Mg(2+)</name>
        <dbReference type="ChEBI" id="CHEBI:18420"/>
    </ligand>
</feature>
<dbReference type="CDD" id="cd10845">
    <property type="entry name" value="DSRM_RNAse_III_family"/>
    <property type="match status" value="1"/>
</dbReference>
<dbReference type="InterPro" id="IPR000999">
    <property type="entry name" value="RNase_III_dom"/>
</dbReference>
<keyword evidence="5 15" id="KW-0963">Cytoplasm</keyword>
<dbReference type="FunFam" id="3.30.160.20:FF:000003">
    <property type="entry name" value="Ribonuclease 3"/>
    <property type="match status" value="1"/>
</dbReference>
<gene>
    <name evidence="15 18" type="primary">rnc</name>
    <name evidence="18" type="ORF">Tfont_01390</name>
</gene>
<keyword evidence="14 15" id="KW-0694">RNA-binding</keyword>
<evidence type="ECO:0000256" key="8">
    <source>
        <dbReference type="ARBA" id="ARBA00022694"/>
    </source>
</evidence>
<dbReference type="PANTHER" id="PTHR11207:SF0">
    <property type="entry name" value="RIBONUCLEASE 3"/>
    <property type="match status" value="1"/>
</dbReference>
<evidence type="ECO:0000256" key="9">
    <source>
        <dbReference type="ARBA" id="ARBA00022722"/>
    </source>
</evidence>
<evidence type="ECO:0000259" key="16">
    <source>
        <dbReference type="PROSITE" id="PS50137"/>
    </source>
</evidence>
<comment type="subunit">
    <text evidence="4 15">Homodimer.</text>
</comment>
<comment type="catalytic activity">
    <reaction evidence="1 15">
        <text>Endonucleolytic cleavage to 5'-phosphomonoester.</text>
        <dbReference type="EC" id="3.1.26.3"/>
    </reaction>
</comment>
<comment type="cofactor">
    <cofactor evidence="15">
        <name>Mg(2+)</name>
        <dbReference type="ChEBI" id="CHEBI:18420"/>
    </cofactor>
</comment>
<evidence type="ECO:0000256" key="3">
    <source>
        <dbReference type="ARBA" id="ARBA00010183"/>
    </source>
</evidence>
<keyword evidence="10 15" id="KW-0479">Metal-binding</keyword>
<keyword evidence="6 15" id="KW-0698">rRNA processing</keyword>
<dbReference type="EC" id="3.1.26.3" evidence="15"/>
<comment type="function">
    <text evidence="15">Digests double-stranded RNA. Involved in the processing of primary rRNA transcript to yield the immediate precursors to the large and small rRNAs (23S and 16S). Processes some mRNAs, and tRNAs when they are encoded in the rRNA operon. Processes pre-crRNA and tracrRNA of type II CRISPR loci if present in the organism.</text>
</comment>
<dbReference type="Pfam" id="PF00035">
    <property type="entry name" value="dsrm"/>
    <property type="match status" value="1"/>
</dbReference>
<proteinExistence type="inferred from homology"/>
<evidence type="ECO:0000259" key="17">
    <source>
        <dbReference type="PROSITE" id="PS50142"/>
    </source>
</evidence>
<feature type="domain" description="RNase III" evidence="17">
    <location>
        <begin position="9"/>
        <end position="131"/>
    </location>
</feature>
<dbReference type="FunFam" id="1.10.1520.10:FF:000001">
    <property type="entry name" value="Ribonuclease 3"/>
    <property type="match status" value="1"/>
</dbReference>
<dbReference type="AlphaFoldDB" id="A0A554XMD4"/>
<comment type="caution">
    <text evidence="18">The sequence shown here is derived from an EMBL/GenBank/DDBJ whole genome shotgun (WGS) entry which is preliminary data.</text>
</comment>
<dbReference type="InterPro" id="IPR014720">
    <property type="entry name" value="dsRBD_dom"/>
</dbReference>
<keyword evidence="11 15" id="KW-0255">Endonuclease</keyword>
<feature type="active site" evidence="15">
    <location>
        <position position="120"/>
    </location>
</feature>
<dbReference type="SMART" id="SM00358">
    <property type="entry name" value="DSRM"/>
    <property type="match status" value="1"/>
</dbReference>
<feature type="binding site" evidence="15">
    <location>
        <position position="117"/>
    </location>
    <ligand>
        <name>Mg(2+)</name>
        <dbReference type="ChEBI" id="CHEBI:18420"/>
    </ligand>
</feature>
<evidence type="ECO:0000256" key="15">
    <source>
        <dbReference type="HAMAP-Rule" id="MF_00104"/>
    </source>
</evidence>
<keyword evidence="7 15" id="KW-0507">mRNA processing</keyword>
<sequence>MTDSLAPGLEALQRRLGHRFRQPDLLVRALTHRSYSADHYERLEFLGDAVLGLAVSTLLVERLPQQAEGELSRARASLVRQDALHRIALDLGLPALLRLGEGEQRSGGRERASILADAAEAVLGALYLDAGFEAAQAVARRWYEGVELRPGLGKDAKTALQEWLQARRRPLPVYEVVAIHGEAHAQTFEVACRVEGAAPTTGRGASRRAAEQAAAAVMLDHLHTHGLSSRVLQP</sequence>